<dbReference type="GO" id="GO:0043998">
    <property type="term" value="F:histone H2A acetyltransferase activity"/>
    <property type="evidence" value="ECO:0007669"/>
    <property type="project" value="InterPro"/>
</dbReference>
<feature type="domain" description="N-acetyltransferase" evidence="13">
    <location>
        <begin position="98"/>
        <end position="266"/>
    </location>
</feature>
<dbReference type="EC" id="2.3.1.257" evidence="4"/>
<dbReference type="FunCoup" id="E4UP92">
    <property type="interactions" value="97"/>
</dbReference>
<dbReference type="InterPro" id="IPR016181">
    <property type="entry name" value="Acyl_CoA_acyltransferase"/>
</dbReference>
<evidence type="ECO:0000256" key="12">
    <source>
        <dbReference type="SAM" id="MobiDB-lite"/>
    </source>
</evidence>
<protein>
    <recommendedName>
        <fullName evidence="5">N-alpha-acetyltransferase 40</fullName>
        <ecNumber evidence="4">2.3.1.257</ecNumber>
    </recommendedName>
</protein>
<dbReference type="AlphaFoldDB" id="E4UP92"/>
<dbReference type="GO" id="GO:0010485">
    <property type="term" value="F:histone H4 acetyltransferase activity"/>
    <property type="evidence" value="ECO:0007669"/>
    <property type="project" value="InterPro"/>
</dbReference>
<keyword evidence="6" id="KW-0963">Cytoplasm</keyword>
<dbReference type="GO" id="GO:1990189">
    <property type="term" value="F:protein N-terminal-serine acetyltransferase activity"/>
    <property type="evidence" value="ECO:0007669"/>
    <property type="project" value="UniProtKB-EC"/>
</dbReference>
<keyword evidence="9" id="KW-0012">Acyltransferase</keyword>
<dbReference type="STRING" id="535722.E4UP92"/>
<evidence type="ECO:0000256" key="5">
    <source>
        <dbReference type="ARBA" id="ARBA00015043"/>
    </source>
</evidence>
<dbReference type="PANTHER" id="PTHR20531:SF1">
    <property type="entry name" value="N-ALPHA-ACETYLTRANSFERASE 40"/>
    <property type="match status" value="1"/>
</dbReference>
<dbReference type="GeneID" id="10030608"/>
<evidence type="ECO:0000256" key="3">
    <source>
        <dbReference type="ARBA" id="ARBA00008870"/>
    </source>
</evidence>
<dbReference type="SUPFAM" id="SSF55729">
    <property type="entry name" value="Acyl-CoA N-acyltransferases (Nat)"/>
    <property type="match status" value="1"/>
</dbReference>
<dbReference type="HOGENOM" id="CLU_051699_2_0_1"/>
<evidence type="ECO:0000256" key="2">
    <source>
        <dbReference type="ARBA" id="ARBA00004496"/>
    </source>
</evidence>
<sequence length="281" mass="31888">MLVKKRKRNSGPTVAADLPPPTERPINIPKTRREAEPSVKDHKSLIESVNSLPFSEFIHRYIPSYALDLTIRIPARCSDDIPGEPGHITYSVQFYSAASMPEPYMNACYDLIYLTSSAAYKQSACGWSARKKRQEMKLLDMRYMVLVAKKNHEAEGSLAMPTVGGFLSFMATDEDEIQVLYCYEVHLAPEVQHKGVGKHLLRIFEDIGKNIGLRKGMLTVFKSNKSAIRFYERLGFTEDENSPKPVKLRNGRVKEYDYMIMSQPLTSDSGERMDITVPDIN</sequence>
<gene>
    <name evidence="14" type="ORF">MGYG_02830</name>
</gene>
<feature type="region of interest" description="Disordered" evidence="12">
    <location>
        <begin position="1"/>
        <end position="38"/>
    </location>
</feature>
<comment type="catalytic activity">
    <reaction evidence="11">
        <text>N-terminal L-seryl-[histone H4] + acetyl-CoA = N-terminal N(alpha)-acetyl-L-seryl-[histone H4] + CoA + H(+)</text>
        <dbReference type="Rhea" id="RHEA:50596"/>
        <dbReference type="Rhea" id="RHEA-COMP:12740"/>
        <dbReference type="Rhea" id="RHEA-COMP:12743"/>
        <dbReference type="ChEBI" id="CHEBI:15378"/>
        <dbReference type="ChEBI" id="CHEBI:57287"/>
        <dbReference type="ChEBI" id="CHEBI:57288"/>
        <dbReference type="ChEBI" id="CHEBI:64738"/>
        <dbReference type="ChEBI" id="CHEBI:83690"/>
        <dbReference type="EC" id="2.3.1.257"/>
    </reaction>
</comment>
<dbReference type="InterPro" id="IPR039949">
    <property type="entry name" value="NAA40"/>
</dbReference>
<evidence type="ECO:0000256" key="9">
    <source>
        <dbReference type="ARBA" id="ARBA00023315"/>
    </source>
</evidence>
<dbReference type="EMBL" id="DS989823">
    <property type="protein sequence ID" value="EFQ99818.1"/>
    <property type="molecule type" value="Genomic_DNA"/>
</dbReference>
<evidence type="ECO:0000256" key="7">
    <source>
        <dbReference type="ARBA" id="ARBA00022679"/>
    </source>
</evidence>
<evidence type="ECO:0000313" key="15">
    <source>
        <dbReference type="Proteomes" id="UP000002669"/>
    </source>
</evidence>
<evidence type="ECO:0000256" key="11">
    <source>
        <dbReference type="ARBA" id="ARBA00049524"/>
    </source>
</evidence>
<proteinExistence type="inferred from homology"/>
<dbReference type="InterPro" id="IPR000182">
    <property type="entry name" value="GNAT_dom"/>
</dbReference>
<comment type="similarity">
    <text evidence="3">Belongs to the acetyltransferase family. NAA40 subfamily.</text>
</comment>
<comment type="subcellular location">
    <subcellularLocation>
        <location evidence="2">Cytoplasm</location>
    </subcellularLocation>
    <subcellularLocation>
        <location evidence="1">Nucleus</location>
    </subcellularLocation>
</comment>
<dbReference type="PROSITE" id="PS51186">
    <property type="entry name" value="GNAT"/>
    <property type="match status" value="1"/>
</dbReference>
<evidence type="ECO:0000259" key="13">
    <source>
        <dbReference type="PROSITE" id="PS51186"/>
    </source>
</evidence>
<dbReference type="InParanoid" id="E4UP92"/>
<accession>E4UP92</accession>
<dbReference type="eggNOG" id="KOG2488">
    <property type="taxonomic scope" value="Eukaryota"/>
</dbReference>
<dbReference type="OrthoDB" id="424551at2759"/>
<dbReference type="VEuPathDB" id="FungiDB:MGYG_02830"/>
<dbReference type="Pfam" id="PF00583">
    <property type="entry name" value="Acetyltransf_1"/>
    <property type="match status" value="1"/>
</dbReference>
<evidence type="ECO:0000256" key="1">
    <source>
        <dbReference type="ARBA" id="ARBA00004123"/>
    </source>
</evidence>
<dbReference type="GO" id="GO:0005634">
    <property type="term" value="C:nucleus"/>
    <property type="evidence" value="ECO:0007669"/>
    <property type="project" value="UniProtKB-SubCell"/>
</dbReference>
<dbReference type="Proteomes" id="UP000002669">
    <property type="component" value="Unassembled WGS sequence"/>
</dbReference>
<comment type="catalytic activity">
    <reaction evidence="10">
        <text>N-terminal L-seryl-[histone H2A] + acetyl-CoA = N-terminal N(alpha)-acetyl-L-seryl-[histone H2A] + CoA + H(+)</text>
        <dbReference type="Rhea" id="RHEA:50600"/>
        <dbReference type="Rhea" id="RHEA-COMP:12742"/>
        <dbReference type="Rhea" id="RHEA-COMP:12744"/>
        <dbReference type="ChEBI" id="CHEBI:15378"/>
        <dbReference type="ChEBI" id="CHEBI:57287"/>
        <dbReference type="ChEBI" id="CHEBI:57288"/>
        <dbReference type="ChEBI" id="CHEBI:64738"/>
        <dbReference type="ChEBI" id="CHEBI:83690"/>
        <dbReference type="EC" id="2.3.1.257"/>
    </reaction>
</comment>
<evidence type="ECO:0000256" key="10">
    <source>
        <dbReference type="ARBA" id="ARBA00047821"/>
    </source>
</evidence>
<keyword evidence="8" id="KW-0539">Nucleus</keyword>
<name>E4UP92_ARTGP</name>
<dbReference type="PANTHER" id="PTHR20531">
    <property type="entry name" value="N-ALPHA-ACETYLTRANSFERASE 40"/>
    <property type="match status" value="1"/>
</dbReference>
<organism evidence="15">
    <name type="scientific">Arthroderma gypseum (strain ATCC MYA-4604 / CBS 118893)</name>
    <name type="common">Microsporum gypseum</name>
    <dbReference type="NCBI Taxonomy" id="535722"/>
    <lineage>
        <taxon>Eukaryota</taxon>
        <taxon>Fungi</taxon>
        <taxon>Dikarya</taxon>
        <taxon>Ascomycota</taxon>
        <taxon>Pezizomycotina</taxon>
        <taxon>Eurotiomycetes</taxon>
        <taxon>Eurotiomycetidae</taxon>
        <taxon>Onygenales</taxon>
        <taxon>Arthrodermataceae</taxon>
        <taxon>Nannizzia</taxon>
    </lineage>
</organism>
<dbReference type="GO" id="GO:0005737">
    <property type="term" value="C:cytoplasm"/>
    <property type="evidence" value="ECO:0007669"/>
    <property type="project" value="UniProtKB-SubCell"/>
</dbReference>
<dbReference type="OMA" id="ERAHEQN"/>
<evidence type="ECO:0000313" key="14">
    <source>
        <dbReference type="EMBL" id="EFQ99818.1"/>
    </source>
</evidence>
<dbReference type="Gene3D" id="3.40.630.30">
    <property type="match status" value="1"/>
</dbReference>
<keyword evidence="7" id="KW-0808">Transferase</keyword>
<dbReference type="CDD" id="cd04301">
    <property type="entry name" value="NAT_SF"/>
    <property type="match status" value="1"/>
</dbReference>
<evidence type="ECO:0000256" key="8">
    <source>
        <dbReference type="ARBA" id="ARBA00023242"/>
    </source>
</evidence>
<evidence type="ECO:0000256" key="4">
    <source>
        <dbReference type="ARBA" id="ARBA00012950"/>
    </source>
</evidence>
<evidence type="ECO:0000256" key="6">
    <source>
        <dbReference type="ARBA" id="ARBA00022490"/>
    </source>
</evidence>
<dbReference type="RefSeq" id="XP_003175301.1">
    <property type="nucleotide sequence ID" value="XM_003175253.1"/>
</dbReference>
<reference evidence="15" key="1">
    <citation type="journal article" date="2012" name="MBio">
        <title>Comparative genome analysis of Trichophyton rubrum and related dermatophytes reveals candidate genes involved in infection.</title>
        <authorList>
            <person name="Martinez D.A."/>
            <person name="Oliver B.G."/>
            <person name="Graeser Y."/>
            <person name="Goldberg J.M."/>
            <person name="Li W."/>
            <person name="Martinez-Rossi N.M."/>
            <person name="Monod M."/>
            <person name="Shelest E."/>
            <person name="Barton R.C."/>
            <person name="Birch E."/>
            <person name="Brakhage A.A."/>
            <person name="Chen Z."/>
            <person name="Gurr S.J."/>
            <person name="Heiman D."/>
            <person name="Heitman J."/>
            <person name="Kosti I."/>
            <person name="Rossi A."/>
            <person name="Saif S."/>
            <person name="Samalova M."/>
            <person name="Saunders C.W."/>
            <person name="Shea T."/>
            <person name="Summerbell R.C."/>
            <person name="Xu J."/>
            <person name="Young S."/>
            <person name="Zeng Q."/>
            <person name="Birren B.W."/>
            <person name="Cuomo C.A."/>
            <person name="White T.C."/>
        </authorList>
    </citation>
    <scope>NUCLEOTIDE SEQUENCE [LARGE SCALE GENOMIC DNA]</scope>
    <source>
        <strain evidence="15">ATCC MYA-4604 / CBS 118893</strain>
    </source>
</reference>
<keyword evidence="15" id="KW-1185">Reference proteome</keyword>